<dbReference type="FunFam" id="3.10.105.10:FF:000009">
    <property type="entry name" value="ABC transporter substrate-binding protein"/>
    <property type="match status" value="1"/>
</dbReference>
<evidence type="ECO:0000256" key="2">
    <source>
        <dbReference type="ARBA" id="ARBA00022448"/>
    </source>
</evidence>
<dbReference type="GeneID" id="41605906"/>
<sequence>MLIGSIIIIIAAFVVISSMSSPAADSESVDQASQVSGETVAEGADELNSQGSDELIAAVGTHGGEPEAGFNPISGWGKSSEPLVQSTLFKLDSQANLINDLATNYTVSSDGLKWTVTIRDDVKFHDGVPLTAEDVAFTFNTAAAGSGSLDLSMLENASAIDNYTVEFHLNDPQSTFINKLVALGIVPEHAYSESYGQNPIGSGPYTFVQWDKGQQVIFEANPDYYGQEPYFKKITMLFMTSDAAFAAAKAGQVDLAEIPASYAYQEVDGMKIVSLDSIDARGISFPLQANTGEKDENGYAIGNNVTSDAAIRKALNIGIDRQVLIDGALNGQGKEEFTGVDKLPWGNKEAIFEDGDPEGAKEILSEAGWEDTDGDGILEKNGEKAEFTLLYPSNAMERQALAVSVSEEARKLGINIKVEGKSWDEIDTLVHSTPVVFGYGSLDPTDIYLRYYSKSYDPSNYNNVIMYSNPVVDGYLRAAITSFDQDAANENWQLAAWDGTTGFSEKGDATWLWMATINYVYIMDEDLDIGTPRIQPHGANIFGNILEWKRTEN</sequence>
<evidence type="ECO:0000313" key="6">
    <source>
        <dbReference type="Proteomes" id="UP000033092"/>
    </source>
</evidence>
<organism evidence="5 6">
    <name type="scientific">Methanosarcina siciliae HI350</name>
    <dbReference type="NCBI Taxonomy" id="1434119"/>
    <lineage>
        <taxon>Archaea</taxon>
        <taxon>Methanobacteriati</taxon>
        <taxon>Methanobacteriota</taxon>
        <taxon>Stenosarchaea group</taxon>
        <taxon>Methanomicrobia</taxon>
        <taxon>Methanosarcinales</taxon>
        <taxon>Methanosarcinaceae</taxon>
        <taxon>Methanosarcina</taxon>
    </lineage>
</organism>
<evidence type="ECO:0000256" key="1">
    <source>
        <dbReference type="ARBA" id="ARBA00005695"/>
    </source>
</evidence>
<evidence type="ECO:0000259" key="4">
    <source>
        <dbReference type="Pfam" id="PF00496"/>
    </source>
</evidence>
<protein>
    <submittedName>
        <fullName evidence="5">Dipeptide-binding ABC transporter, periplasmic substrate-binding component</fullName>
    </submittedName>
</protein>
<feature type="domain" description="Solute-binding protein family 5" evidence="4">
    <location>
        <begin position="97"/>
        <end position="441"/>
    </location>
</feature>
<reference evidence="5 6" key="1">
    <citation type="submission" date="2014-07" db="EMBL/GenBank/DDBJ databases">
        <title>Methanogenic archaea and the global carbon cycle.</title>
        <authorList>
            <person name="Henriksen J.R."/>
            <person name="Luke J."/>
            <person name="Reinhart S."/>
            <person name="Benedict M.N."/>
            <person name="Youngblut N.D."/>
            <person name="Metcalf M.E."/>
            <person name="Whitaker R.J."/>
            <person name="Metcalf W.W."/>
        </authorList>
    </citation>
    <scope>NUCLEOTIDE SEQUENCE [LARGE SCALE GENOMIC DNA]</scope>
    <source>
        <strain evidence="5 6">HI350</strain>
    </source>
</reference>
<dbReference type="GO" id="GO:0015833">
    <property type="term" value="P:peptide transport"/>
    <property type="evidence" value="ECO:0007669"/>
    <property type="project" value="TreeGrafter"/>
</dbReference>
<keyword evidence="2" id="KW-0813">Transport</keyword>
<dbReference type="InterPro" id="IPR039424">
    <property type="entry name" value="SBP_5"/>
</dbReference>
<name>A0A0E3PEI0_9EURY</name>
<dbReference type="PANTHER" id="PTHR30290">
    <property type="entry name" value="PERIPLASMIC BINDING COMPONENT OF ABC TRANSPORTER"/>
    <property type="match status" value="1"/>
</dbReference>
<dbReference type="EMBL" id="CP009507">
    <property type="protein sequence ID" value="AKB32548.1"/>
    <property type="molecule type" value="Genomic_DNA"/>
</dbReference>
<dbReference type="SUPFAM" id="SSF53850">
    <property type="entry name" value="Periplasmic binding protein-like II"/>
    <property type="match status" value="1"/>
</dbReference>
<dbReference type="GO" id="GO:1904680">
    <property type="term" value="F:peptide transmembrane transporter activity"/>
    <property type="evidence" value="ECO:0007669"/>
    <property type="project" value="TreeGrafter"/>
</dbReference>
<dbReference type="AlphaFoldDB" id="A0A0E3PEI0"/>
<dbReference type="PATRIC" id="fig|1434119.4.peg.2388"/>
<comment type="similarity">
    <text evidence="1">Belongs to the bacterial solute-binding protein 5 family.</text>
</comment>
<gene>
    <name evidence="5" type="ORF">MSSIH_1858</name>
</gene>
<dbReference type="CDD" id="cd08518">
    <property type="entry name" value="PBP2_NikA_DppA_OppA_like_19"/>
    <property type="match status" value="1"/>
</dbReference>
<dbReference type="Gene3D" id="3.10.105.10">
    <property type="entry name" value="Dipeptide-binding Protein, Domain 3"/>
    <property type="match status" value="1"/>
</dbReference>
<evidence type="ECO:0000313" key="5">
    <source>
        <dbReference type="EMBL" id="AKB32548.1"/>
    </source>
</evidence>
<dbReference type="HOGENOM" id="CLU_017028_8_5_2"/>
<evidence type="ECO:0000256" key="3">
    <source>
        <dbReference type="ARBA" id="ARBA00022729"/>
    </source>
</evidence>
<dbReference type="PANTHER" id="PTHR30290:SF9">
    <property type="entry name" value="OLIGOPEPTIDE-BINDING PROTEIN APPA"/>
    <property type="match status" value="1"/>
</dbReference>
<dbReference type="RefSeq" id="WP_148705350.1">
    <property type="nucleotide sequence ID" value="NZ_CP009507.1"/>
</dbReference>
<keyword evidence="3" id="KW-0732">Signal</keyword>
<dbReference type="Pfam" id="PF00496">
    <property type="entry name" value="SBP_bac_5"/>
    <property type="match status" value="1"/>
</dbReference>
<dbReference type="KEGG" id="msz:MSSIH_1858"/>
<proteinExistence type="inferred from homology"/>
<dbReference type="Gene3D" id="3.40.190.10">
    <property type="entry name" value="Periplasmic binding protein-like II"/>
    <property type="match status" value="1"/>
</dbReference>
<accession>A0A0E3PEI0</accession>
<dbReference type="Proteomes" id="UP000033092">
    <property type="component" value="Chromosome"/>
</dbReference>
<dbReference type="InterPro" id="IPR000914">
    <property type="entry name" value="SBP_5_dom"/>
</dbReference>